<organism evidence="1">
    <name type="scientific">bioreactor metagenome</name>
    <dbReference type="NCBI Taxonomy" id="1076179"/>
    <lineage>
        <taxon>unclassified sequences</taxon>
        <taxon>metagenomes</taxon>
        <taxon>ecological metagenomes</taxon>
    </lineage>
</organism>
<evidence type="ECO:0000313" key="1">
    <source>
        <dbReference type="EMBL" id="MPM70338.1"/>
    </source>
</evidence>
<protein>
    <submittedName>
        <fullName evidence="1">Uncharacterized protein</fullName>
    </submittedName>
</protein>
<name>A0A645BZ05_9ZZZZ</name>
<proteinExistence type="predicted"/>
<comment type="caution">
    <text evidence="1">The sequence shown here is derived from an EMBL/GenBank/DDBJ whole genome shotgun (WGS) entry which is preliminary data.</text>
</comment>
<reference evidence="1" key="1">
    <citation type="submission" date="2019-08" db="EMBL/GenBank/DDBJ databases">
        <authorList>
            <person name="Kucharzyk K."/>
            <person name="Murdoch R.W."/>
            <person name="Higgins S."/>
            <person name="Loffler F."/>
        </authorList>
    </citation>
    <scope>NUCLEOTIDE SEQUENCE</scope>
</reference>
<gene>
    <name evidence="1" type="ORF">SDC9_117293</name>
</gene>
<dbReference type="EMBL" id="VSSQ01023419">
    <property type="protein sequence ID" value="MPM70338.1"/>
    <property type="molecule type" value="Genomic_DNA"/>
</dbReference>
<sequence>MTYCVCCISILTDSFRFKNIYVIKCFFRALCYFCHRLHSLERIFTGRCFSAKHNCVCAIKNGISHITCFSSCSPITVNHAFQHLCCCYNRLTYLVAAFDNILLHQRYNLCWYFYSKVSACNHYTIRDFYYFFNIADSFFVFDFSNDTYLRAKFFSKFTNGKNVFCFLYKRSSNVIHILFDSKFNIRSVFDGNKW</sequence>
<dbReference type="AlphaFoldDB" id="A0A645BZ05"/>
<accession>A0A645BZ05</accession>